<gene>
    <name evidence="1" type="ORF">D1Y85_10725</name>
</gene>
<sequence>MATNKKKLLLIYPPLTMPTAPPIGAPLLKGYIECELPEWEVKVIGLNIWSYGVLFERIRDGSLKFAPNTFPRGASDVEDLLRIADFFLGKGPDDFYLDGESYDRYGTPLERNYSPVPVVPLLLSRGCCWRRCTFCVHYMSAGLTYRVHGLEHTIETVQH</sequence>
<proteinExistence type="predicted"/>
<dbReference type="EMBL" id="RQIS01000006">
    <property type="protein sequence ID" value="RQH07123.1"/>
    <property type="molecule type" value="Genomic_DNA"/>
</dbReference>
<evidence type="ECO:0008006" key="3">
    <source>
        <dbReference type="Google" id="ProtNLM"/>
    </source>
</evidence>
<reference evidence="1 2" key="1">
    <citation type="submission" date="2018-11" db="EMBL/GenBank/DDBJ databases">
        <title>Paraburkholderia sp. DHOA04, isolated from soil.</title>
        <authorList>
            <person name="Gao Z.-H."/>
            <person name="Qiu L.-H."/>
            <person name="Fu J.-C."/>
        </authorList>
    </citation>
    <scope>NUCLEOTIDE SEQUENCE [LARGE SCALE GENOMIC DNA]</scope>
    <source>
        <strain evidence="1 2">DHOA04</strain>
    </source>
</reference>
<accession>A0A3N6P186</accession>
<dbReference type="Proteomes" id="UP000272778">
    <property type="component" value="Unassembled WGS sequence"/>
</dbReference>
<comment type="caution">
    <text evidence="1">The sequence shown here is derived from an EMBL/GenBank/DDBJ whole genome shotgun (WGS) entry which is preliminary data.</text>
</comment>
<organism evidence="1 2">
    <name type="scientific">Paraburkholderia dinghuensis</name>
    <dbReference type="NCBI Taxonomy" id="2305225"/>
    <lineage>
        <taxon>Bacteria</taxon>
        <taxon>Pseudomonadati</taxon>
        <taxon>Pseudomonadota</taxon>
        <taxon>Betaproteobacteria</taxon>
        <taxon>Burkholderiales</taxon>
        <taxon>Burkholderiaceae</taxon>
        <taxon>Paraburkholderia</taxon>
    </lineage>
</organism>
<dbReference type="RefSeq" id="WP_124151015.1">
    <property type="nucleotide sequence ID" value="NZ_RQIS01000006.1"/>
</dbReference>
<dbReference type="OrthoDB" id="9777636at2"/>
<dbReference type="AlphaFoldDB" id="A0A3N6P186"/>
<keyword evidence="2" id="KW-1185">Reference proteome</keyword>
<evidence type="ECO:0000313" key="2">
    <source>
        <dbReference type="Proteomes" id="UP000272778"/>
    </source>
</evidence>
<evidence type="ECO:0000313" key="1">
    <source>
        <dbReference type="EMBL" id="RQH07123.1"/>
    </source>
</evidence>
<protein>
    <recommendedName>
        <fullName evidence="3">Radical SAM protein</fullName>
    </recommendedName>
</protein>
<name>A0A3N6P186_9BURK</name>